<dbReference type="InterPro" id="IPR036770">
    <property type="entry name" value="Ankyrin_rpt-contain_sf"/>
</dbReference>
<gene>
    <name evidence="5" type="ORF">BJY01DRAFT_253833</name>
</gene>
<keyword evidence="2 3" id="KW-0040">ANK repeat</keyword>
<dbReference type="PANTHER" id="PTHR24189">
    <property type="entry name" value="MYOTROPHIN"/>
    <property type="match status" value="1"/>
</dbReference>
<dbReference type="PROSITE" id="PS50088">
    <property type="entry name" value="ANK_REPEAT"/>
    <property type="match status" value="1"/>
</dbReference>
<evidence type="ECO:0000256" key="2">
    <source>
        <dbReference type="ARBA" id="ARBA00023043"/>
    </source>
</evidence>
<dbReference type="InterPro" id="IPR002110">
    <property type="entry name" value="Ankyrin_rpt"/>
</dbReference>
<organism evidence="5 6">
    <name type="scientific">Aspergillus pseudoustus</name>
    <dbReference type="NCBI Taxonomy" id="1810923"/>
    <lineage>
        <taxon>Eukaryota</taxon>
        <taxon>Fungi</taxon>
        <taxon>Dikarya</taxon>
        <taxon>Ascomycota</taxon>
        <taxon>Pezizomycotina</taxon>
        <taxon>Eurotiomycetes</taxon>
        <taxon>Eurotiomycetidae</taxon>
        <taxon>Eurotiales</taxon>
        <taxon>Aspergillaceae</taxon>
        <taxon>Aspergillus</taxon>
        <taxon>Aspergillus subgen. Nidulantes</taxon>
    </lineage>
</organism>
<name>A0ABR4J0X3_9EURO</name>
<comment type="caution">
    <text evidence="5">The sequence shown here is derived from an EMBL/GenBank/DDBJ whole genome shotgun (WGS) entry which is preliminary data.</text>
</comment>
<dbReference type="SUPFAM" id="SSF48403">
    <property type="entry name" value="Ankyrin repeat"/>
    <property type="match status" value="1"/>
</dbReference>
<protein>
    <submittedName>
        <fullName evidence="5">Ankyrin repeat-containing domain protein</fullName>
    </submittedName>
</protein>
<keyword evidence="1" id="KW-0677">Repeat</keyword>
<evidence type="ECO:0000313" key="5">
    <source>
        <dbReference type="EMBL" id="KAL2832678.1"/>
    </source>
</evidence>
<evidence type="ECO:0000256" key="4">
    <source>
        <dbReference type="SAM" id="MobiDB-lite"/>
    </source>
</evidence>
<proteinExistence type="predicted"/>
<accession>A0ABR4J0X3</accession>
<feature type="region of interest" description="Disordered" evidence="4">
    <location>
        <begin position="299"/>
        <end position="323"/>
    </location>
</feature>
<evidence type="ECO:0000256" key="1">
    <source>
        <dbReference type="ARBA" id="ARBA00022737"/>
    </source>
</evidence>
<keyword evidence="6" id="KW-1185">Reference proteome</keyword>
<dbReference type="InterPro" id="IPR050745">
    <property type="entry name" value="Multifunctional_regulatory"/>
</dbReference>
<sequence>MPSDTPWDWPFESVLWFVRTALRLHYEKMPRAQQPGASLAEKEEGSGQAHASALEYICAMVDALCSLFRTDGNELGIGAGVDKRGTVERAISIVARTLLYNNEYNDIQPYLVVPSRGASSSDLKSAVEGLSSKIAAQDLLPLLILDSTAEAIGRFLSQEKNLDVNKRNRLFGAPLYNAAITNNSAVLRLLLSTGADPNQTGGRWHTALHASLASPTTTSTESLSLLLTAGADINAQGGGSRNGNRTPIMTASHHENTAAVELLLSQPHLDITRICSYEDSIVNYIARAGDVDNFRKLLELYDSPPPDGGSSSSSSRRPPNGDVDFNALLKNEGLDGTALHSAMNLHRDSLTDGHDAIVEILLARGMSPLRIASGAETSVVGWAEAMRAEAQEEDEEDFKEDELPAAVRRILRWWQEWEELSLEERRATGLLNR</sequence>
<reference evidence="5 6" key="1">
    <citation type="submission" date="2024-07" db="EMBL/GenBank/DDBJ databases">
        <title>Section-level genome sequencing and comparative genomics of Aspergillus sections Usti and Cavernicolus.</title>
        <authorList>
            <consortium name="Lawrence Berkeley National Laboratory"/>
            <person name="Nybo J.L."/>
            <person name="Vesth T.C."/>
            <person name="Theobald S."/>
            <person name="Frisvad J.C."/>
            <person name="Larsen T.O."/>
            <person name="Kjaerboelling I."/>
            <person name="Rothschild-Mancinelli K."/>
            <person name="Lyhne E.K."/>
            <person name="Kogle M.E."/>
            <person name="Barry K."/>
            <person name="Clum A."/>
            <person name="Na H."/>
            <person name="Ledsgaard L."/>
            <person name="Lin J."/>
            <person name="Lipzen A."/>
            <person name="Kuo A."/>
            <person name="Riley R."/>
            <person name="Mondo S."/>
            <person name="Labutti K."/>
            <person name="Haridas S."/>
            <person name="Pangalinan J."/>
            <person name="Salamov A.A."/>
            <person name="Simmons B.A."/>
            <person name="Magnuson J.K."/>
            <person name="Chen J."/>
            <person name="Drula E."/>
            <person name="Henrissat B."/>
            <person name="Wiebenga A."/>
            <person name="Lubbers R.J."/>
            <person name="Gomes A.C."/>
            <person name="Makela M.R."/>
            <person name="Stajich J."/>
            <person name="Grigoriev I.V."/>
            <person name="Mortensen U.H."/>
            <person name="De Vries R.P."/>
            <person name="Baker S.E."/>
            <person name="Andersen M.R."/>
        </authorList>
    </citation>
    <scope>NUCLEOTIDE SEQUENCE [LARGE SCALE GENOMIC DNA]</scope>
    <source>
        <strain evidence="5 6">CBS 123904</strain>
    </source>
</reference>
<dbReference type="Proteomes" id="UP001610446">
    <property type="component" value="Unassembled WGS sequence"/>
</dbReference>
<dbReference type="Gene3D" id="1.25.40.20">
    <property type="entry name" value="Ankyrin repeat-containing domain"/>
    <property type="match status" value="1"/>
</dbReference>
<dbReference type="Pfam" id="PF00023">
    <property type="entry name" value="Ank"/>
    <property type="match status" value="1"/>
</dbReference>
<evidence type="ECO:0000256" key="3">
    <source>
        <dbReference type="PROSITE-ProRule" id="PRU00023"/>
    </source>
</evidence>
<feature type="repeat" description="ANK" evidence="3">
    <location>
        <begin position="174"/>
        <end position="202"/>
    </location>
</feature>
<dbReference type="SMART" id="SM00248">
    <property type="entry name" value="ANK"/>
    <property type="match status" value="4"/>
</dbReference>
<evidence type="ECO:0000313" key="6">
    <source>
        <dbReference type="Proteomes" id="UP001610446"/>
    </source>
</evidence>
<feature type="compositionally biased region" description="Low complexity" evidence="4">
    <location>
        <begin position="308"/>
        <end position="318"/>
    </location>
</feature>
<dbReference type="EMBL" id="JBFXLU010000259">
    <property type="protein sequence ID" value="KAL2832678.1"/>
    <property type="molecule type" value="Genomic_DNA"/>
</dbReference>